<name>A0A2K9E5T6_9FIRM</name>
<organism evidence="1 2">
    <name type="scientific">Acetivibrio saccincola</name>
    <dbReference type="NCBI Taxonomy" id="1677857"/>
    <lineage>
        <taxon>Bacteria</taxon>
        <taxon>Bacillati</taxon>
        <taxon>Bacillota</taxon>
        <taxon>Clostridia</taxon>
        <taxon>Eubacteriales</taxon>
        <taxon>Oscillospiraceae</taxon>
        <taxon>Acetivibrio</taxon>
    </lineage>
</organism>
<accession>A0A2K9E5T6</accession>
<dbReference type="AlphaFoldDB" id="A0A2K9E5T6"/>
<protein>
    <submittedName>
        <fullName evidence="1">Uncharacterized protein</fullName>
    </submittedName>
</protein>
<dbReference type="KEGG" id="hsc:HVS_09170"/>
<proteinExistence type="predicted"/>
<dbReference type="EMBL" id="CP025197">
    <property type="protein sequence ID" value="AUG57738.1"/>
    <property type="molecule type" value="Genomic_DNA"/>
</dbReference>
<reference evidence="1 2" key="1">
    <citation type="submission" date="2017-12" db="EMBL/GenBank/DDBJ databases">
        <title>Complete genome sequence of Herbivorax saccincola GGR1, a novel Cellulosome-producing hydrolytic bacterium in a thermophilic biogas plant, established by Illumina and Nanopore MinION sequencing.</title>
        <authorList>
            <person name="Pechtl A."/>
            <person name="Ruckert C."/>
            <person name="Koeck D.E."/>
            <person name="Maus I."/>
            <person name="Winkler A."/>
            <person name="Kalinowski J."/>
            <person name="Puhler A."/>
            <person name="Schwarz W.W."/>
            <person name="Zverlov V.V."/>
            <person name="Schluter A."/>
            <person name="Liebl W."/>
        </authorList>
    </citation>
    <scope>NUCLEOTIDE SEQUENCE [LARGE SCALE GENOMIC DNA]</scope>
    <source>
        <strain evidence="2">SR1</strain>
    </source>
</reference>
<sequence>MYNSIQHFNEFGVKRIEKIASIYCRKKKSRWHPIFYTTISNNGLLVTRVFCIICMLS</sequence>
<keyword evidence="2" id="KW-1185">Reference proteome</keyword>
<dbReference type="Proteomes" id="UP000233534">
    <property type="component" value="Chromosome"/>
</dbReference>
<evidence type="ECO:0000313" key="1">
    <source>
        <dbReference type="EMBL" id="AUG57738.1"/>
    </source>
</evidence>
<evidence type="ECO:0000313" key="2">
    <source>
        <dbReference type="Proteomes" id="UP000233534"/>
    </source>
</evidence>
<gene>
    <name evidence="1" type="ORF">HVS_09170</name>
</gene>